<proteinExistence type="predicted"/>
<dbReference type="RefSeq" id="WP_194509584.1">
    <property type="nucleotide sequence ID" value="NZ_JADILU010000008.1"/>
</dbReference>
<evidence type="ECO:0000313" key="1">
    <source>
        <dbReference type="EMBL" id="MFD2915521.1"/>
    </source>
</evidence>
<accession>A0ABW5ZSM8</accession>
<dbReference type="EMBL" id="JBHUOS010000007">
    <property type="protein sequence ID" value="MFD2915521.1"/>
    <property type="molecule type" value="Genomic_DNA"/>
</dbReference>
<evidence type="ECO:0000313" key="2">
    <source>
        <dbReference type="Proteomes" id="UP001597548"/>
    </source>
</evidence>
<sequence length="184" mass="21065">MKRKHIFILFILVAIAQIAVPAQMIFGRESILKSGTAFKFKTEPVDPSDPFKGKYIILSYDVDNVKTDDKDWQRQQDVYISIANDSLGFVKAISASIEIPKVGDFVKANVNWYSERDNILRFSLPFNEFYMEETKAYDAELAHRKAQRDSLPNNTYALVYIKNGDAVLNNVFINEIPIATFVEK</sequence>
<gene>
    <name evidence="1" type="ORF">ACFS29_07725</name>
</gene>
<reference evidence="2" key="1">
    <citation type="journal article" date="2019" name="Int. J. Syst. Evol. Microbiol.">
        <title>The Global Catalogue of Microorganisms (GCM) 10K type strain sequencing project: providing services to taxonomists for standard genome sequencing and annotation.</title>
        <authorList>
            <consortium name="The Broad Institute Genomics Platform"/>
            <consortium name="The Broad Institute Genome Sequencing Center for Infectious Disease"/>
            <person name="Wu L."/>
            <person name="Ma J."/>
        </authorList>
    </citation>
    <scope>NUCLEOTIDE SEQUENCE [LARGE SCALE GENOMIC DNA]</scope>
    <source>
        <strain evidence="2">KCTC 32514</strain>
    </source>
</reference>
<comment type="caution">
    <text evidence="1">The sequence shown here is derived from an EMBL/GenBank/DDBJ whole genome shotgun (WGS) entry which is preliminary data.</text>
</comment>
<dbReference type="Pfam" id="PF14345">
    <property type="entry name" value="GDYXXLXY"/>
    <property type="match status" value="1"/>
</dbReference>
<dbReference type="InterPro" id="IPR025833">
    <property type="entry name" value="GDYXXLXY"/>
</dbReference>
<organism evidence="1 2">
    <name type="scientific">Psychroserpens luteus</name>
    <dbReference type="NCBI Taxonomy" id="1434066"/>
    <lineage>
        <taxon>Bacteria</taxon>
        <taxon>Pseudomonadati</taxon>
        <taxon>Bacteroidota</taxon>
        <taxon>Flavobacteriia</taxon>
        <taxon>Flavobacteriales</taxon>
        <taxon>Flavobacteriaceae</taxon>
        <taxon>Psychroserpens</taxon>
    </lineage>
</organism>
<keyword evidence="2" id="KW-1185">Reference proteome</keyword>
<name>A0ABW5ZSM8_9FLAO</name>
<dbReference type="Proteomes" id="UP001597548">
    <property type="component" value="Unassembled WGS sequence"/>
</dbReference>
<protein>
    <submittedName>
        <fullName evidence="1">GDYXXLXY domain-containing protein</fullName>
    </submittedName>
</protein>